<dbReference type="Pfam" id="PF13577">
    <property type="entry name" value="SnoaL_4"/>
    <property type="match status" value="1"/>
</dbReference>
<dbReference type="Gene3D" id="3.10.450.50">
    <property type="match status" value="1"/>
</dbReference>
<feature type="domain" description="SnoaL-like" evidence="1">
    <location>
        <begin position="5"/>
        <end position="144"/>
    </location>
</feature>
<comment type="caution">
    <text evidence="2">The sequence shown here is derived from an EMBL/GenBank/DDBJ whole genome shotgun (WGS) entry which is preliminary data.</text>
</comment>
<name>A0A1A9MZP4_9BURK</name>
<reference evidence="2 3" key="1">
    <citation type="submission" date="2016-04" db="EMBL/GenBank/DDBJ databases">
        <title>Reclassification of Paraburkholderia panaciterrae (Farh et al. 2015) Dobritsa &amp; Samadpour 2016 as a later homotypic synonym of Paraburkholderia ginsengiterrae (Farh et al. 2015) Dobritsa &amp; Samadpour 2016.</title>
        <authorList>
            <person name="Dobritsa A.P."/>
            <person name="Kutumbaka K."/>
            <person name="Samadpour M."/>
        </authorList>
    </citation>
    <scope>NUCLEOTIDE SEQUENCE [LARGE SCALE GENOMIC DNA]</scope>
    <source>
        <strain evidence="2 3">DCY85</strain>
    </source>
</reference>
<protein>
    <recommendedName>
        <fullName evidence="1">SnoaL-like domain-containing protein</fullName>
    </recommendedName>
</protein>
<accession>A0A1A9MZP4</accession>
<dbReference type="CDD" id="cd00531">
    <property type="entry name" value="NTF2_like"/>
    <property type="match status" value="1"/>
</dbReference>
<dbReference type="InterPro" id="IPR037401">
    <property type="entry name" value="SnoaL-like"/>
</dbReference>
<gene>
    <name evidence="2" type="ORF">A6V37_09355</name>
</gene>
<proteinExistence type="predicted"/>
<dbReference type="EMBL" id="LXKA01000371">
    <property type="protein sequence ID" value="OAJ52636.1"/>
    <property type="molecule type" value="Genomic_DNA"/>
</dbReference>
<evidence type="ECO:0000313" key="3">
    <source>
        <dbReference type="Proteomes" id="UP000078116"/>
    </source>
</evidence>
<evidence type="ECO:0000259" key="1">
    <source>
        <dbReference type="Pfam" id="PF13577"/>
    </source>
</evidence>
<dbReference type="AlphaFoldDB" id="A0A1A9MZP4"/>
<dbReference type="SUPFAM" id="SSF54427">
    <property type="entry name" value="NTF2-like"/>
    <property type="match status" value="1"/>
</dbReference>
<dbReference type="Proteomes" id="UP000078116">
    <property type="component" value="Unassembled WGS sequence"/>
</dbReference>
<dbReference type="RefSeq" id="WP_075643607.1">
    <property type="nucleotide sequence ID" value="NZ_LXJZ01000231.1"/>
</dbReference>
<evidence type="ECO:0000313" key="2">
    <source>
        <dbReference type="EMBL" id="OAJ52636.1"/>
    </source>
</evidence>
<sequence>MEEFAVLQVLARYVRAADRRDGSAMAELFTPGGRVQLLYNNAGVPELVGELVGREAIAAAVTHMMKPHPERGWSHHTTHDPIVTINGNRAEIDAQFIVYNVVGAERPAGGWPKGTSGAQGTVTPIESGYYLPRLIRVDGRWLIETHGIVLDLPIPMPAPEN</sequence>
<dbReference type="InterPro" id="IPR032710">
    <property type="entry name" value="NTF2-like_dom_sf"/>
</dbReference>
<dbReference type="OrthoDB" id="1492465at2"/>
<organism evidence="2 3">
    <name type="scientific">Paraburkholderia ginsengiterrae</name>
    <dbReference type="NCBI Taxonomy" id="1462993"/>
    <lineage>
        <taxon>Bacteria</taxon>
        <taxon>Pseudomonadati</taxon>
        <taxon>Pseudomonadota</taxon>
        <taxon>Betaproteobacteria</taxon>
        <taxon>Burkholderiales</taxon>
        <taxon>Burkholderiaceae</taxon>
        <taxon>Paraburkholderia</taxon>
    </lineage>
</organism>